<protein>
    <submittedName>
        <fullName evidence="5">Uncharacterized protein</fullName>
    </submittedName>
</protein>
<dbReference type="AlphaFoldDB" id="A0A7S3F963"/>
<feature type="region of interest" description="Disordered" evidence="4">
    <location>
        <begin position="854"/>
        <end position="891"/>
    </location>
</feature>
<reference evidence="5" key="1">
    <citation type="submission" date="2021-01" db="EMBL/GenBank/DDBJ databases">
        <authorList>
            <person name="Corre E."/>
            <person name="Pelletier E."/>
            <person name="Niang G."/>
            <person name="Scheremetjew M."/>
            <person name="Finn R."/>
            <person name="Kale V."/>
            <person name="Holt S."/>
            <person name="Cochrane G."/>
            <person name="Meng A."/>
            <person name="Brown T."/>
            <person name="Cohen L."/>
        </authorList>
    </citation>
    <scope>NUCLEOTIDE SEQUENCE</scope>
    <source>
        <strain evidence="5">CCMP281</strain>
    </source>
</reference>
<feature type="region of interest" description="Disordered" evidence="4">
    <location>
        <begin position="911"/>
        <end position="940"/>
    </location>
</feature>
<dbReference type="PROSITE" id="PS50297">
    <property type="entry name" value="ANK_REP_REGION"/>
    <property type="match status" value="1"/>
</dbReference>
<keyword evidence="1" id="KW-0677">Repeat</keyword>
<feature type="compositionally biased region" description="Basic and acidic residues" evidence="4">
    <location>
        <begin position="599"/>
        <end position="613"/>
    </location>
</feature>
<gene>
    <name evidence="5" type="ORF">HERI1096_LOCUS30387</name>
</gene>
<dbReference type="Gene3D" id="1.25.40.20">
    <property type="entry name" value="Ankyrin repeat-containing domain"/>
    <property type="match status" value="1"/>
</dbReference>
<evidence type="ECO:0000313" key="5">
    <source>
        <dbReference type="EMBL" id="CAE0134825.1"/>
    </source>
</evidence>
<accession>A0A7S3F963</accession>
<evidence type="ECO:0000256" key="3">
    <source>
        <dbReference type="PROSITE-ProRule" id="PRU00023"/>
    </source>
</evidence>
<evidence type="ECO:0000256" key="1">
    <source>
        <dbReference type="ARBA" id="ARBA00022737"/>
    </source>
</evidence>
<dbReference type="InterPro" id="IPR050745">
    <property type="entry name" value="Multifunctional_regulatory"/>
</dbReference>
<feature type="repeat" description="ANK" evidence="3">
    <location>
        <begin position="45"/>
        <end position="77"/>
    </location>
</feature>
<dbReference type="PANTHER" id="PTHR24189:SF50">
    <property type="entry name" value="ANKYRIN REPEAT AND SOCS BOX PROTEIN 2"/>
    <property type="match status" value="1"/>
</dbReference>
<evidence type="ECO:0000256" key="4">
    <source>
        <dbReference type="SAM" id="MobiDB-lite"/>
    </source>
</evidence>
<dbReference type="PROSITE" id="PS50088">
    <property type="entry name" value="ANK_REPEAT"/>
    <property type="match status" value="1"/>
</dbReference>
<name>A0A7S3F963_9EUKA</name>
<dbReference type="PANTHER" id="PTHR24189">
    <property type="entry name" value="MYOTROPHIN"/>
    <property type="match status" value="1"/>
</dbReference>
<organism evidence="5">
    <name type="scientific">Haptolina ericina</name>
    <dbReference type="NCBI Taxonomy" id="156174"/>
    <lineage>
        <taxon>Eukaryota</taxon>
        <taxon>Haptista</taxon>
        <taxon>Haptophyta</taxon>
        <taxon>Prymnesiophyceae</taxon>
        <taxon>Prymnesiales</taxon>
        <taxon>Prymnesiaceae</taxon>
        <taxon>Haptolina</taxon>
    </lineage>
</organism>
<sequence length="961" mass="103281">MREEDRRLHVACGYDVDSRSYVKPDADAVRRALASGVDINCRDRTGTSALGHAAWHGDEDVLTLLLEADADVEAENIDGASPLQMTVFNNKPMATALLLVYGADAGEAVEDAESMGKAEVIAVFRAWENDAHHMLLKRASQRIMTLRQKCLKQAAASPPLLVNIDHLETTLRKAVDAGVPGQLTSAARAKLNLAEREQGREKLACLSELSLLEMDIGSLGSTLRRAARAGLPVDGQAISKLWHAVAHQTMAMEGTHCDFVFLDADQLRGNTEKHFLSFQELREQHPEWLQIHNISFERVCRGEYVMQFAAISHRWESAEGPDPTGEQYAVLRAFLKERPAIKWVWCDFCSLAQGEIGPDEHRERGYVLPNIHLLFLGVSVLALVDSQYLGRVWTTYEAWLSVQSLTPHGLKPQTHAISGPEYMRCSVRCVHGAADSVRETFLAKGLNTKAEMLAQLGSDSLKLTVEHDRTIVWSALHGLDAKISLAYGKSLQKRDQRLSMRAQHGISIVSASRKVATSRCSIGDPRKSSGSQVVDWKMMVVRAEAKAAEATAQMVQLSAKLSETEAKLSALLKSNIELTAEVTRLNTRARAAESNESGKGQHSDGKQGRDCGKGRVARRHEGPAQSPRSGQSSPTPTRGSNTGDGDDRRWTDEADEEATGVEPRASAADQGSTPRSGGIISSVLNSTSLTPCEGSLTFCKGDSNPDKTPQTSRSDSSDLPSLPPSAPLSAHSPRTNTNTLAVGCTRAEGCCCREHAPASSEPTDAAAKATAVVSAQLQAMASQPKPISRPTPRMVYAPKGCIISPEPGPTKAVEAKAATETSQGIAARTQSTLMSGGDALAVCSEVTAAGAARDVIGGGEGGKQKSQEWSQPRRRVPTLADTPIPNVETPTSRRGALLSAMFSWVKLTPRSPSCSLASTRSASAPPTRQGGVSEKSPSFLVRRGSRSIPLSANIMRATCAV</sequence>
<feature type="compositionally biased region" description="Polar residues" evidence="4">
    <location>
        <begin position="626"/>
        <end position="643"/>
    </location>
</feature>
<proteinExistence type="predicted"/>
<dbReference type="InterPro" id="IPR002110">
    <property type="entry name" value="Ankyrin_rpt"/>
</dbReference>
<feature type="region of interest" description="Disordered" evidence="4">
    <location>
        <begin position="588"/>
        <end position="736"/>
    </location>
</feature>
<dbReference type="EMBL" id="HBHX01055165">
    <property type="protein sequence ID" value="CAE0134825.1"/>
    <property type="molecule type" value="Transcribed_RNA"/>
</dbReference>
<dbReference type="SUPFAM" id="SSF48403">
    <property type="entry name" value="Ankyrin repeat"/>
    <property type="match status" value="1"/>
</dbReference>
<dbReference type="Pfam" id="PF13637">
    <property type="entry name" value="Ank_4"/>
    <property type="match status" value="1"/>
</dbReference>
<feature type="compositionally biased region" description="Polar residues" evidence="4">
    <location>
        <begin position="911"/>
        <end position="926"/>
    </location>
</feature>
<evidence type="ECO:0000256" key="2">
    <source>
        <dbReference type="ARBA" id="ARBA00023043"/>
    </source>
</evidence>
<keyword evidence="2 3" id="KW-0040">ANK repeat</keyword>
<dbReference type="InterPro" id="IPR036770">
    <property type="entry name" value="Ankyrin_rpt-contain_sf"/>
</dbReference>
<dbReference type="SMART" id="SM00248">
    <property type="entry name" value="ANK"/>
    <property type="match status" value="3"/>
</dbReference>